<comment type="caution">
    <text evidence="2">The sequence shown here is derived from an EMBL/GenBank/DDBJ whole genome shotgun (WGS) entry which is preliminary data.</text>
</comment>
<evidence type="ECO:0000313" key="3">
    <source>
        <dbReference type="Proteomes" id="UP000238322"/>
    </source>
</evidence>
<accession>A0A2S8FZG4</accession>
<dbReference type="Proteomes" id="UP000238322">
    <property type="component" value="Unassembled WGS sequence"/>
</dbReference>
<proteinExistence type="predicted"/>
<organism evidence="2 3">
    <name type="scientific">Blastopirellula marina</name>
    <dbReference type="NCBI Taxonomy" id="124"/>
    <lineage>
        <taxon>Bacteria</taxon>
        <taxon>Pseudomonadati</taxon>
        <taxon>Planctomycetota</taxon>
        <taxon>Planctomycetia</taxon>
        <taxon>Pirellulales</taxon>
        <taxon>Pirellulaceae</taxon>
        <taxon>Blastopirellula</taxon>
    </lineage>
</organism>
<feature type="compositionally biased region" description="Polar residues" evidence="1">
    <location>
        <begin position="7"/>
        <end position="16"/>
    </location>
</feature>
<protein>
    <submittedName>
        <fullName evidence="2">Uncharacterized protein</fullName>
    </submittedName>
</protein>
<dbReference type="EMBL" id="PUHY01000005">
    <property type="protein sequence ID" value="PQO37460.1"/>
    <property type="molecule type" value="Genomic_DNA"/>
</dbReference>
<dbReference type="AlphaFoldDB" id="A0A2S8FZG4"/>
<sequence>MAIGNASRRNAASEGQTEMIGTGEKSDRWMVIVVQGKGSQEQCKVTLKGVSHRIAQNYAKGFNRPKKKAQYPHARAIVCDCR</sequence>
<feature type="region of interest" description="Disordered" evidence="1">
    <location>
        <begin position="1"/>
        <end position="23"/>
    </location>
</feature>
<evidence type="ECO:0000256" key="1">
    <source>
        <dbReference type="SAM" id="MobiDB-lite"/>
    </source>
</evidence>
<evidence type="ECO:0000313" key="2">
    <source>
        <dbReference type="EMBL" id="PQO37460.1"/>
    </source>
</evidence>
<name>A0A2S8FZG4_9BACT</name>
<reference evidence="2 3" key="1">
    <citation type="submission" date="2018-02" db="EMBL/GenBank/DDBJ databases">
        <title>Comparative genomes isolates from brazilian mangrove.</title>
        <authorList>
            <person name="Araujo J.E."/>
            <person name="Taketani R.G."/>
            <person name="Silva M.C.P."/>
            <person name="Loureco M.V."/>
            <person name="Andreote F.D."/>
        </authorList>
    </citation>
    <scope>NUCLEOTIDE SEQUENCE [LARGE SCALE GENOMIC DNA]</scope>
    <source>
        <strain evidence="2 3">Hex-1 MGV</strain>
    </source>
</reference>
<gene>
    <name evidence="2" type="ORF">C5Y83_05830</name>
</gene>